<evidence type="ECO:0000256" key="6">
    <source>
        <dbReference type="ARBA" id="ARBA00022779"/>
    </source>
</evidence>
<reference evidence="13 14" key="1">
    <citation type="journal article" date="2016" name="Front. Microbiol.">
        <title>Genomic Resource of Rice Seed Associated Bacteria.</title>
        <authorList>
            <person name="Midha S."/>
            <person name="Bansal K."/>
            <person name="Sharma S."/>
            <person name="Kumar N."/>
            <person name="Patil P.P."/>
            <person name="Chaudhry V."/>
            <person name="Patil P.B."/>
        </authorList>
    </citation>
    <scope>NUCLEOTIDE SEQUENCE [LARGE SCALE GENOMIC DNA]</scope>
    <source>
        <strain evidence="13 14">RSA13</strain>
    </source>
</reference>
<comment type="subcellular location">
    <subcellularLocation>
        <location evidence="1 10">Cytoplasm</location>
    </subcellularLocation>
</comment>
<dbReference type="GO" id="GO:0006935">
    <property type="term" value="P:chemotaxis"/>
    <property type="evidence" value="ECO:0007669"/>
    <property type="project" value="UniProtKB-KW"/>
</dbReference>
<dbReference type="PANTHER" id="PTHR43693:SF1">
    <property type="entry name" value="PROTEIN PHOSPHATASE CHEZ"/>
    <property type="match status" value="1"/>
</dbReference>
<evidence type="ECO:0000256" key="1">
    <source>
        <dbReference type="ARBA" id="ARBA00004496"/>
    </source>
</evidence>
<dbReference type="GO" id="GO:0050920">
    <property type="term" value="P:regulation of chemotaxis"/>
    <property type="evidence" value="ECO:0007669"/>
    <property type="project" value="InterPro"/>
</dbReference>
<evidence type="ECO:0000256" key="9">
    <source>
        <dbReference type="ARBA" id="ARBA00029599"/>
    </source>
</evidence>
<evidence type="ECO:0000256" key="12">
    <source>
        <dbReference type="SAM" id="MobiDB-lite"/>
    </source>
</evidence>
<evidence type="ECO:0000256" key="10">
    <source>
        <dbReference type="PIRNR" id="PIRNR002884"/>
    </source>
</evidence>
<dbReference type="InterPro" id="IPR007439">
    <property type="entry name" value="Chemotax_Pase_CheZ"/>
</dbReference>
<dbReference type="GO" id="GO:0009288">
    <property type="term" value="C:bacterial-type flagellum"/>
    <property type="evidence" value="ECO:0007669"/>
    <property type="project" value="InterPro"/>
</dbReference>
<dbReference type="GO" id="GO:0097588">
    <property type="term" value="P:archaeal or bacterial-type flagellum-dependent cell motility"/>
    <property type="evidence" value="ECO:0007669"/>
    <property type="project" value="UniProtKB-KW"/>
</dbReference>
<evidence type="ECO:0000256" key="7">
    <source>
        <dbReference type="ARBA" id="ARBA00022801"/>
    </source>
</evidence>
<feature type="site" description="Enhances dephosphorylation of CheY-P" evidence="11">
    <location>
        <position position="146"/>
    </location>
</feature>
<proteinExistence type="inferred from homology"/>
<evidence type="ECO:0000256" key="3">
    <source>
        <dbReference type="ARBA" id="ARBA00018484"/>
    </source>
</evidence>
<sequence length="207" mass="22376">MSELKLSLSADDTRTLIIRAGFMLRNLRNSLRELGYDQTLSEVAGGIPDARARLGYVVTMTENAASEVLGCVELTQPAQTTLQDTAESLLARWNSTAITQENEGAARALAEETRTWLGTVPQLTGFTRQQLQAVMMAQGFQDLTGQIIQRMTKMLNELEVHLVQVLRDNVPAQPVAKVASPPAAAQPAESPSASQDDVDDLLASLGL</sequence>
<keyword evidence="6 10" id="KW-0283">Flagellar rotation</keyword>
<dbReference type="EMBL" id="LDSI01000029">
    <property type="protein sequence ID" value="KTS94220.1"/>
    <property type="molecule type" value="Genomic_DNA"/>
</dbReference>
<gene>
    <name evidence="13" type="ORF">RSA13_19425</name>
</gene>
<keyword evidence="7 10" id="KW-0378">Hydrolase</keyword>
<evidence type="ECO:0000256" key="4">
    <source>
        <dbReference type="ARBA" id="ARBA00022490"/>
    </source>
</evidence>
<name>A0AB34VBP9_9GAMM</name>
<keyword evidence="4 10" id="KW-0963">Cytoplasm</keyword>
<dbReference type="Gene3D" id="1.10.287.500">
    <property type="entry name" value="Helix hairpin bin"/>
    <property type="match status" value="1"/>
</dbReference>
<dbReference type="InterPro" id="IPR050992">
    <property type="entry name" value="CheZ_family_phosphatases"/>
</dbReference>
<evidence type="ECO:0000313" key="13">
    <source>
        <dbReference type="EMBL" id="KTS94220.1"/>
    </source>
</evidence>
<dbReference type="SUPFAM" id="SSF75708">
    <property type="entry name" value="Chemotaxis phosphatase CheZ"/>
    <property type="match status" value="1"/>
</dbReference>
<evidence type="ECO:0000256" key="11">
    <source>
        <dbReference type="PIRSR" id="PIRSR002884-1"/>
    </source>
</evidence>
<keyword evidence="5 10" id="KW-0145">Chemotaxis</keyword>
<comment type="caution">
    <text evidence="13">The sequence shown here is derived from an EMBL/GenBank/DDBJ whole genome shotgun (WGS) entry which is preliminary data.</text>
</comment>
<comment type="function">
    <text evidence="10">Plays an important role in bacterial chemotaxis signal transduction pathway by accelerating the dephosphorylation of phosphorylated CheY (CheY-P).</text>
</comment>
<dbReference type="Proteomes" id="UP000072520">
    <property type="component" value="Unassembled WGS sequence"/>
</dbReference>
<dbReference type="Pfam" id="PF04344">
    <property type="entry name" value="CheZ"/>
    <property type="match status" value="1"/>
</dbReference>
<comment type="subunit">
    <text evidence="10">Homodimer.</text>
</comment>
<evidence type="ECO:0000256" key="2">
    <source>
        <dbReference type="ARBA" id="ARBA00005908"/>
    </source>
</evidence>
<dbReference type="GO" id="GO:0005737">
    <property type="term" value="C:cytoplasm"/>
    <property type="evidence" value="ECO:0007669"/>
    <property type="project" value="UniProtKB-SubCell"/>
</dbReference>
<dbReference type="AlphaFoldDB" id="A0AB34VBP9"/>
<protein>
    <recommendedName>
        <fullName evidence="3 10">Protein phosphatase CheZ</fullName>
        <ecNumber evidence="10">3.1.3.-</ecNumber>
    </recommendedName>
    <alternativeName>
        <fullName evidence="9 10">Chemotaxis protein CheZ</fullName>
    </alternativeName>
</protein>
<dbReference type="GO" id="GO:0004721">
    <property type="term" value="F:phosphoprotein phosphatase activity"/>
    <property type="evidence" value="ECO:0007669"/>
    <property type="project" value="UniProtKB-KW"/>
</dbReference>
<organism evidence="13 14">
    <name type="scientific">Pantoea stewartii</name>
    <dbReference type="NCBI Taxonomy" id="66269"/>
    <lineage>
        <taxon>Bacteria</taxon>
        <taxon>Pseudomonadati</taxon>
        <taxon>Pseudomonadota</taxon>
        <taxon>Gammaproteobacteria</taxon>
        <taxon>Enterobacterales</taxon>
        <taxon>Erwiniaceae</taxon>
        <taxon>Pantoea</taxon>
    </lineage>
</organism>
<dbReference type="EC" id="3.1.3.-" evidence="10"/>
<evidence type="ECO:0000313" key="14">
    <source>
        <dbReference type="Proteomes" id="UP000072520"/>
    </source>
</evidence>
<feature type="region of interest" description="Disordered" evidence="12">
    <location>
        <begin position="177"/>
        <end position="207"/>
    </location>
</feature>
<keyword evidence="8 10" id="KW-0904">Protein phosphatase</keyword>
<dbReference type="RefSeq" id="WP_058709189.1">
    <property type="nucleotide sequence ID" value="NZ_LDSI01000029.1"/>
</dbReference>
<evidence type="ECO:0000256" key="8">
    <source>
        <dbReference type="ARBA" id="ARBA00022912"/>
    </source>
</evidence>
<dbReference type="PANTHER" id="PTHR43693">
    <property type="entry name" value="PROTEIN PHOSPHATASE CHEZ"/>
    <property type="match status" value="1"/>
</dbReference>
<evidence type="ECO:0000256" key="5">
    <source>
        <dbReference type="ARBA" id="ARBA00022500"/>
    </source>
</evidence>
<dbReference type="PIRSF" id="PIRSF002884">
    <property type="entry name" value="CheZ"/>
    <property type="match status" value="1"/>
</dbReference>
<accession>A0AB34VBP9</accession>
<comment type="similarity">
    <text evidence="2 10">Belongs to the CheZ family.</text>
</comment>
<feature type="compositionally biased region" description="Low complexity" evidence="12">
    <location>
        <begin position="177"/>
        <end position="195"/>
    </location>
</feature>